<dbReference type="Proteomes" id="UP000594015">
    <property type="component" value="Chromosome"/>
</dbReference>
<name>A0AAE7TG20_9BRAD</name>
<dbReference type="PANTHER" id="PTHR35271">
    <property type="entry name" value="ABC TRANSPORTER, SUBSTRATE-BINDING LIPOPROTEIN-RELATED"/>
    <property type="match status" value="1"/>
</dbReference>
<evidence type="ECO:0000313" key="1">
    <source>
        <dbReference type="EMBL" id="QOZ66311.1"/>
    </source>
</evidence>
<proteinExistence type="predicted"/>
<accession>A0AAE7TG20</accession>
<dbReference type="KEGG" id="barh:WN72_07740"/>
<protein>
    <submittedName>
        <fullName evidence="1">ABC transporter substrate-binding protein</fullName>
    </submittedName>
</protein>
<dbReference type="InterPro" id="IPR007487">
    <property type="entry name" value="ABC_transpt-TYRBP-like"/>
</dbReference>
<organism evidence="1 2">
    <name type="scientific">Bradyrhizobium arachidis</name>
    <dbReference type="NCBI Taxonomy" id="858423"/>
    <lineage>
        <taxon>Bacteria</taxon>
        <taxon>Pseudomonadati</taxon>
        <taxon>Pseudomonadota</taxon>
        <taxon>Alphaproteobacteria</taxon>
        <taxon>Hyphomicrobiales</taxon>
        <taxon>Nitrobacteraceae</taxon>
        <taxon>Bradyrhizobium</taxon>
    </lineage>
</organism>
<dbReference type="EMBL" id="CP030050">
    <property type="protein sequence ID" value="QOZ66311.1"/>
    <property type="molecule type" value="Genomic_DNA"/>
</dbReference>
<dbReference type="Pfam" id="PF04392">
    <property type="entry name" value="ABC_sub_bind"/>
    <property type="match status" value="1"/>
</dbReference>
<dbReference type="Gene3D" id="3.40.50.2300">
    <property type="match status" value="2"/>
</dbReference>
<reference evidence="1 2" key="1">
    <citation type="submission" date="2018-06" db="EMBL/GenBank/DDBJ databases">
        <title>Comparative genomics of Bradyrhizobium nodulating Arachidis hypogaea.</title>
        <authorList>
            <person name="Li Y."/>
        </authorList>
    </citation>
    <scope>NUCLEOTIDE SEQUENCE [LARGE SCALE GENOMIC DNA]</scope>
    <source>
        <strain evidence="1 2">CCBAU 051107</strain>
    </source>
</reference>
<sequence length="342" mass="36450">MSGPEAPQTDCAQRGFGAAMRRREFIWMLGGLCTSCAVRAHAESRVYRVALLTLEPDADGSQLLGPLHKLGYLEGRNLFFQHRSAEGDPGRLAALANELVQLKPHVLVAGWGTLAPKALKAATETIPIVFSTVGDPIGAGLVQSLSRPGGNATGLSGQSTDLKGKQLQLLLACIPGQRVVGVLLNPDTPYSALALRQLKAAADMESIRLEPLEIRNAAELTESRMDALVASGATSVIVIEDPVTVTLRETVIDQANRRRLPTMTGFVEYARSGGLLTYGPVLKDAYQRAAEYVDKILKGASPGDLPVQQPTQFQFVINLKTARALGVAIPPSLLALADEAIE</sequence>
<dbReference type="AlphaFoldDB" id="A0AAE7TG20"/>
<dbReference type="CDD" id="cd06325">
    <property type="entry name" value="PBP1_ABC_unchar_transporter"/>
    <property type="match status" value="1"/>
</dbReference>
<gene>
    <name evidence="1" type="ORF">WN72_07740</name>
</gene>
<dbReference type="PANTHER" id="PTHR35271:SF1">
    <property type="entry name" value="ABC TRANSPORTER, SUBSTRATE-BINDING LIPOPROTEIN"/>
    <property type="match status" value="1"/>
</dbReference>
<evidence type="ECO:0000313" key="2">
    <source>
        <dbReference type="Proteomes" id="UP000594015"/>
    </source>
</evidence>